<evidence type="ECO:0000256" key="1">
    <source>
        <dbReference type="ARBA" id="ARBA00006174"/>
    </source>
</evidence>
<dbReference type="Gene3D" id="3.30.1330.120">
    <property type="entry name" value="2-methylcitrate dehydratase PrpD"/>
    <property type="match status" value="1"/>
</dbReference>
<comment type="similarity">
    <text evidence="1">Belongs to the PrpD family.</text>
</comment>
<dbReference type="VEuPathDB" id="FungiDB:ATEG_08909"/>
<evidence type="ECO:0000313" key="5">
    <source>
        <dbReference type="Proteomes" id="UP000007963"/>
    </source>
</evidence>
<dbReference type="Gene3D" id="1.10.4100.10">
    <property type="entry name" value="2-methylcitrate dehydratase PrpD"/>
    <property type="match status" value="1"/>
</dbReference>
<dbReference type="OrthoDB" id="10267976at2759"/>
<dbReference type="InterPro" id="IPR045336">
    <property type="entry name" value="MmgE_PrpD_N"/>
</dbReference>
<dbReference type="PANTHER" id="PTHR16943:SF8">
    <property type="entry name" value="2-METHYLCITRATE DEHYDRATASE"/>
    <property type="match status" value="1"/>
</dbReference>
<dbReference type="SUPFAM" id="SSF49777">
    <property type="entry name" value="PEBP-like"/>
    <property type="match status" value="1"/>
</dbReference>
<dbReference type="Pfam" id="PF01161">
    <property type="entry name" value="PBP"/>
    <property type="match status" value="1"/>
</dbReference>
<dbReference type="InterPro" id="IPR049556">
    <property type="entry name" value="PhiB"/>
</dbReference>
<dbReference type="STRING" id="341663.Q0CBM5"/>
<dbReference type="EMBL" id="CH476606">
    <property type="protein sequence ID" value="EAU31041.1"/>
    <property type="molecule type" value="Genomic_DNA"/>
</dbReference>
<sequence length="670" mass="73019">MAKLLERSIAWVLYARRGHDSGLLHRSPPFAQHPSPTMTVECTIGPSESPIPPEYSAFEHGLFPTFSWTPPPNAAEYLLVVEDPDAPLAEPVVHGLYYGIPASKTSVSSTDFEPVGDDGELRLNGGFKYGLNRRRNVYMPPRGFLGHGPHRYFYQIVALSERIEQSQLSAPATKEEVVRCLQDKIISMTEHSGLTTQQNNGVTRQLCSWVDRLRLADVPEDQLVRAKYLILDGIGCTIVGAHLPWSEKAAHAILDMEPPGDCPVWGYNKKIGPLPSALVNSTAIQAFELDDWHSLAPLHSNAILLPALFAAAAHQKARGGPAINGASLLLSTIVGYEIGPRVGLCLHGSHMLTRGWHSGVVFGHAASAAAVSKLLGLGSDAIEDAVGIACTQACGLMSAQFGSDVKRMQHGFAARNGLFGALLAKSGYTGIKRVFEEPYGGFLAVFGEGSGKEPPFLAEELVNGLGQTWQLDAIRVKPYASMAGTHCIIDSVAALQREYPEKLKDLDAIVSIAIEMSEPAWKHGGWKAHRPLTATGAQMSCAYVAAVQLVDGQVLPQQFQPEKVDRDVIWRLVDKTECFHTPELGEKYEQRVTVAFQDGSKISRLLEAPKGVSPPLSNEEILDKFRMFTYGLVEKERRDAIEQLVLRIEYVEDVSALEELLSGPTLSPIA</sequence>
<evidence type="ECO:0000259" key="2">
    <source>
        <dbReference type="Pfam" id="PF03972"/>
    </source>
</evidence>
<dbReference type="OMA" id="VWGGFFR"/>
<evidence type="ECO:0000259" key="3">
    <source>
        <dbReference type="Pfam" id="PF19305"/>
    </source>
</evidence>
<feature type="domain" description="MmgE/PrpD C-terminal" evidence="3">
    <location>
        <begin position="479"/>
        <end position="646"/>
    </location>
</feature>
<accession>Q0CBM5</accession>
<dbReference type="InterPro" id="IPR008914">
    <property type="entry name" value="PEBP"/>
</dbReference>
<dbReference type="HOGENOM" id="CLU_026574_1_1_1"/>
<dbReference type="InterPro" id="IPR042183">
    <property type="entry name" value="MmgE/PrpD_sf_1"/>
</dbReference>
<gene>
    <name evidence="4" type="ORF">ATEG_08909</name>
</gene>
<dbReference type="eggNOG" id="ENOG502QVEB">
    <property type="taxonomic scope" value="Eukaryota"/>
</dbReference>
<dbReference type="RefSeq" id="XP_001217495.1">
    <property type="nucleotide sequence ID" value="XM_001217494.1"/>
</dbReference>
<dbReference type="GeneID" id="4323092"/>
<organism evidence="4 5">
    <name type="scientific">Aspergillus terreus (strain NIH 2624 / FGSC A1156)</name>
    <dbReference type="NCBI Taxonomy" id="341663"/>
    <lineage>
        <taxon>Eukaryota</taxon>
        <taxon>Fungi</taxon>
        <taxon>Dikarya</taxon>
        <taxon>Ascomycota</taxon>
        <taxon>Pezizomycotina</taxon>
        <taxon>Eurotiomycetes</taxon>
        <taxon>Eurotiomycetidae</taxon>
        <taxon>Eurotiales</taxon>
        <taxon>Aspergillaceae</taxon>
        <taxon>Aspergillus</taxon>
        <taxon>Aspergillus subgen. Circumdati</taxon>
    </lineage>
</organism>
<dbReference type="PANTHER" id="PTHR16943">
    <property type="entry name" value="2-METHYLCITRATE DEHYDRATASE-RELATED"/>
    <property type="match status" value="1"/>
</dbReference>
<protein>
    <submittedName>
        <fullName evidence="4">Uncharacterized protein</fullName>
    </submittedName>
</protein>
<dbReference type="InterPro" id="IPR036610">
    <property type="entry name" value="PEBP-like_sf"/>
</dbReference>
<dbReference type="InterPro" id="IPR045337">
    <property type="entry name" value="MmgE_PrpD_C"/>
</dbReference>
<dbReference type="CDD" id="cd00457">
    <property type="entry name" value="PEBP"/>
    <property type="match status" value="1"/>
</dbReference>
<reference evidence="5" key="1">
    <citation type="submission" date="2005-09" db="EMBL/GenBank/DDBJ databases">
        <title>Annotation of the Aspergillus terreus NIH2624 genome.</title>
        <authorList>
            <person name="Birren B.W."/>
            <person name="Lander E.S."/>
            <person name="Galagan J.E."/>
            <person name="Nusbaum C."/>
            <person name="Devon K."/>
            <person name="Henn M."/>
            <person name="Ma L.-J."/>
            <person name="Jaffe D.B."/>
            <person name="Butler J."/>
            <person name="Alvarez P."/>
            <person name="Gnerre S."/>
            <person name="Grabherr M."/>
            <person name="Kleber M."/>
            <person name="Mauceli E.W."/>
            <person name="Brockman W."/>
            <person name="Rounsley S."/>
            <person name="Young S.K."/>
            <person name="LaButti K."/>
            <person name="Pushparaj V."/>
            <person name="DeCaprio D."/>
            <person name="Crawford M."/>
            <person name="Koehrsen M."/>
            <person name="Engels R."/>
            <person name="Montgomery P."/>
            <person name="Pearson M."/>
            <person name="Howarth C."/>
            <person name="Larson L."/>
            <person name="Luoma S."/>
            <person name="White J."/>
            <person name="Alvarado L."/>
            <person name="Kodira C.D."/>
            <person name="Zeng Q."/>
            <person name="Oleary S."/>
            <person name="Yandava C."/>
            <person name="Denning D.W."/>
            <person name="Nierman W.C."/>
            <person name="Milne T."/>
            <person name="Madden K."/>
        </authorList>
    </citation>
    <scope>NUCLEOTIDE SEQUENCE [LARGE SCALE GENOMIC DNA]</scope>
    <source>
        <strain evidence="5">NIH 2624 / FGSC A1156</strain>
    </source>
</reference>
<dbReference type="Gene3D" id="3.90.280.10">
    <property type="entry name" value="PEBP-like"/>
    <property type="match status" value="1"/>
</dbReference>
<dbReference type="InterPro" id="IPR042188">
    <property type="entry name" value="MmgE/PrpD_sf_2"/>
</dbReference>
<dbReference type="InterPro" id="IPR036148">
    <property type="entry name" value="MmgE/PrpD_sf"/>
</dbReference>
<dbReference type="Pfam" id="PF19305">
    <property type="entry name" value="MmgE_PrpD_C"/>
    <property type="match status" value="1"/>
</dbReference>
<proteinExistence type="inferred from homology"/>
<name>Q0CBM5_ASPTN</name>
<feature type="domain" description="MmgE/PrpD N-terminal" evidence="2">
    <location>
        <begin position="204"/>
        <end position="449"/>
    </location>
</feature>
<evidence type="ECO:0000313" key="4">
    <source>
        <dbReference type="EMBL" id="EAU31041.1"/>
    </source>
</evidence>
<dbReference type="GO" id="GO:0016829">
    <property type="term" value="F:lyase activity"/>
    <property type="evidence" value="ECO:0007669"/>
    <property type="project" value="InterPro"/>
</dbReference>
<dbReference type="AlphaFoldDB" id="Q0CBM5"/>
<dbReference type="InterPro" id="IPR005656">
    <property type="entry name" value="MmgE_PrpD"/>
</dbReference>
<dbReference type="Proteomes" id="UP000007963">
    <property type="component" value="Unassembled WGS sequence"/>
</dbReference>
<dbReference type="SUPFAM" id="SSF103378">
    <property type="entry name" value="2-methylcitrate dehydratase PrpD"/>
    <property type="match status" value="1"/>
</dbReference>
<dbReference type="Pfam" id="PF03972">
    <property type="entry name" value="MmgE_PrpD_N"/>
    <property type="match status" value="1"/>
</dbReference>